<sequence length="389" mass="43429">MCTDAGGLFPLVYSEKLDALASTTTAMELVAKQRQSEASGELLDILRLIGWIPFGLTTFEGVRRLLPNFYLDISSSVPVRFYAPDGIINPDTSASVNGVLDRLRANIGAIIRGNAGFVHLTGGWDSRMVLAAARPWASECVFETVAGRGTELDCHLAAGLASKYGLKHELLPFVSPRQEEMEDWQYRVGYCLTDAVSRLGPTARAYDRNYHCINGVCGEVARAYYWARGYSGTEKIQPDELLERLGIPESPLMLREADNWLSSLGERRPTQILDVAYIEQRLGCWAGPSVFGHKVAYPTLSPFNSRAIYRLALALPEDARINNRFARALVLQAWPELLRIPINRAEGISKLRFAKQELKYFARAIGAKELVTTMKGWKTRRLKLFRPVS</sequence>
<evidence type="ECO:0008006" key="3">
    <source>
        <dbReference type="Google" id="ProtNLM"/>
    </source>
</evidence>
<dbReference type="EMBL" id="BSYJ01000004">
    <property type="protein sequence ID" value="GMG87731.1"/>
    <property type="molecule type" value="Genomic_DNA"/>
</dbReference>
<reference evidence="1 2" key="1">
    <citation type="submission" date="2023-04" db="EMBL/GenBank/DDBJ databases">
        <title>Marinobulbifer ophiurae gen. nov., sp. Nov., isolate from tissue of brittle star Ophioplocus japonicus.</title>
        <authorList>
            <person name="Kawano K."/>
            <person name="Sawayama S."/>
            <person name="Nakagawa S."/>
        </authorList>
    </citation>
    <scope>NUCLEOTIDE SEQUENCE [LARGE SCALE GENOMIC DNA]</scope>
    <source>
        <strain evidence="1 2">NKW57</strain>
    </source>
</reference>
<keyword evidence="2" id="KW-1185">Reference proteome</keyword>
<organism evidence="1 2">
    <name type="scientific">Biformimicrobium ophioploci</name>
    <dbReference type="NCBI Taxonomy" id="3036711"/>
    <lineage>
        <taxon>Bacteria</taxon>
        <taxon>Pseudomonadati</taxon>
        <taxon>Pseudomonadota</taxon>
        <taxon>Gammaproteobacteria</taxon>
        <taxon>Cellvibrionales</taxon>
        <taxon>Microbulbiferaceae</taxon>
        <taxon>Biformimicrobium</taxon>
    </lineage>
</organism>
<dbReference type="Proteomes" id="UP001224392">
    <property type="component" value="Unassembled WGS sequence"/>
</dbReference>
<proteinExistence type="predicted"/>
<evidence type="ECO:0000313" key="2">
    <source>
        <dbReference type="Proteomes" id="UP001224392"/>
    </source>
</evidence>
<accession>A0ABQ6M057</accession>
<evidence type="ECO:0000313" key="1">
    <source>
        <dbReference type="EMBL" id="GMG87731.1"/>
    </source>
</evidence>
<gene>
    <name evidence="1" type="ORF">MNKW57_20520</name>
</gene>
<dbReference type="SUPFAM" id="SSF52402">
    <property type="entry name" value="Adenine nucleotide alpha hydrolases-like"/>
    <property type="match status" value="1"/>
</dbReference>
<name>A0ABQ6M057_9GAMM</name>
<protein>
    <recommendedName>
        <fullName evidence="3">Asparagine synthetase domain-containing protein</fullName>
    </recommendedName>
</protein>
<comment type="caution">
    <text evidence="1">The sequence shown here is derived from an EMBL/GenBank/DDBJ whole genome shotgun (WGS) entry which is preliminary data.</text>
</comment>